<accession>A0A4R2FKQ7</accession>
<dbReference type="OrthoDB" id="9808192at2"/>
<organism evidence="2 3">
    <name type="scientific">Shewanella fodinae</name>
    <dbReference type="NCBI Taxonomy" id="552357"/>
    <lineage>
        <taxon>Bacteria</taxon>
        <taxon>Pseudomonadati</taxon>
        <taxon>Pseudomonadota</taxon>
        <taxon>Gammaproteobacteria</taxon>
        <taxon>Alteromonadales</taxon>
        <taxon>Shewanellaceae</taxon>
        <taxon>Shewanella</taxon>
    </lineage>
</organism>
<dbReference type="InterPro" id="IPR007038">
    <property type="entry name" value="HupE_UreJ"/>
</dbReference>
<protein>
    <submittedName>
        <fullName evidence="2">Urease accessory protein</fullName>
    </submittedName>
</protein>
<evidence type="ECO:0000313" key="2">
    <source>
        <dbReference type="EMBL" id="TCN90720.1"/>
    </source>
</evidence>
<feature type="transmembrane region" description="Helical" evidence="1">
    <location>
        <begin position="89"/>
        <end position="107"/>
    </location>
</feature>
<keyword evidence="3" id="KW-1185">Reference proteome</keyword>
<comment type="caution">
    <text evidence="2">The sequence shown here is derived from an EMBL/GenBank/DDBJ whole genome shotgun (WGS) entry which is preliminary data.</text>
</comment>
<name>A0A4R2FKQ7_9GAMM</name>
<dbReference type="Proteomes" id="UP000294832">
    <property type="component" value="Unassembled WGS sequence"/>
</dbReference>
<feature type="transmembrane region" description="Helical" evidence="1">
    <location>
        <begin position="141"/>
        <end position="163"/>
    </location>
</feature>
<keyword evidence="1" id="KW-0812">Transmembrane</keyword>
<dbReference type="PIRSF" id="PIRSF016919">
    <property type="entry name" value="HupE_UreJ"/>
    <property type="match status" value="1"/>
</dbReference>
<dbReference type="EMBL" id="SLWF01000001">
    <property type="protein sequence ID" value="TCN90720.1"/>
    <property type="molecule type" value="Genomic_DNA"/>
</dbReference>
<keyword evidence="1" id="KW-0472">Membrane</keyword>
<evidence type="ECO:0000313" key="3">
    <source>
        <dbReference type="Proteomes" id="UP000294832"/>
    </source>
</evidence>
<feature type="transmembrane region" description="Helical" evidence="1">
    <location>
        <begin position="62"/>
        <end position="83"/>
    </location>
</feature>
<dbReference type="RefSeq" id="WP_133037449.1">
    <property type="nucleotide sequence ID" value="NZ_SLWF01000001.1"/>
</dbReference>
<dbReference type="AlphaFoldDB" id="A0A4R2FKQ7"/>
<feature type="transmembrane region" description="Helical" evidence="1">
    <location>
        <begin position="175"/>
        <end position="198"/>
    </location>
</feature>
<proteinExistence type="predicted"/>
<keyword evidence="1" id="KW-1133">Transmembrane helix</keyword>
<reference evidence="2 3" key="1">
    <citation type="submission" date="2019-03" db="EMBL/GenBank/DDBJ databases">
        <title>Freshwater and sediment microbial communities from various areas in North America, analyzing microbe dynamics in response to fracking.</title>
        <authorList>
            <person name="Lamendella R."/>
        </authorList>
    </citation>
    <scope>NUCLEOTIDE SEQUENCE [LARGE SCALE GENOMIC DNA]</scope>
    <source>
        <strain evidence="2 3">74A</strain>
    </source>
</reference>
<evidence type="ECO:0000256" key="1">
    <source>
        <dbReference type="SAM" id="Phobius"/>
    </source>
</evidence>
<sequence length="199" mass="21125">MSLSWYRLTTLFLLSISLPVAAQVGAVKYGFIYGLSHPFQGMDHILAALSVGMLCTMLERGLVCMIPLAFLFFMCLGSIAGILAVPMPIADSFLALGVVALGCIIALNRSMPVSFAMAFVGIFAVFHGYEHGALMPEGASPLAYLSGLLTGTVLLQLMGVLIGKILRHLDNNSRLLRLTGGVIAIAGGYLVLALLWPIP</sequence>
<dbReference type="Pfam" id="PF04955">
    <property type="entry name" value="HupE_UreJ"/>
    <property type="match status" value="1"/>
</dbReference>
<gene>
    <name evidence="2" type="ORF">EDC91_101190</name>
</gene>